<dbReference type="InterPro" id="IPR011042">
    <property type="entry name" value="6-blade_b-propeller_TolB-like"/>
</dbReference>
<evidence type="ECO:0000256" key="2">
    <source>
        <dbReference type="ARBA" id="ARBA00009852"/>
    </source>
</evidence>
<dbReference type="GO" id="GO:0007154">
    <property type="term" value="P:cell communication"/>
    <property type="evidence" value="ECO:0007669"/>
    <property type="project" value="InterPro"/>
</dbReference>
<dbReference type="Gene3D" id="2.60.40.2030">
    <property type="match status" value="3"/>
</dbReference>
<dbReference type="Gene3D" id="2.120.10.30">
    <property type="entry name" value="TolB, C-terminal domain"/>
    <property type="match status" value="1"/>
</dbReference>
<comment type="caution">
    <text evidence="10">The sequence shown here is derived from an EMBL/GenBank/DDBJ whole genome shotgun (WGS) entry which is preliminary data.</text>
</comment>
<feature type="domain" description="Calx-beta" evidence="9">
    <location>
        <begin position="502"/>
        <end position="604"/>
    </location>
</feature>
<gene>
    <name evidence="10" type="ORF">C7B65_24060</name>
</gene>
<keyword evidence="8" id="KW-0472">Membrane</keyword>
<dbReference type="Proteomes" id="UP000238634">
    <property type="component" value="Unassembled WGS sequence"/>
</dbReference>
<dbReference type="InterPro" id="IPR003644">
    <property type="entry name" value="Calx_beta"/>
</dbReference>
<dbReference type="PANTHER" id="PTHR11878:SF65">
    <property type="entry name" value="NA_CA-EXCHANGE PROTEIN, ISOFORM G"/>
    <property type="match status" value="1"/>
</dbReference>
<organism evidence="10 11">
    <name type="scientific">Phormidesmis priestleyi ULC007</name>
    <dbReference type="NCBI Taxonomy" id="1920490"/>
    <lineage>
        <taxon>Bacteria</taxon>
        <taxon>Bacillati</taxon>
        <taxon>Cyanobacteriota</taxon>
        <taxon>Cyanophyceae</taxon>
        <taxon>Leptolyngbyales</taxon>
        <taxon>Leptolyngbyaceae</taxon>
        <taxon>Phormidesmis</taxon>
    </lineage>
</organism>
<dbReference type="InterPro" id="IPR009722">
    <property type="entry name" value="YjiK/CarP"/>
</dbReference>
<accession>A0A2T1D548</accession>
<evidence type="ECO:0000313" key="10">
    <source>
        <dbReference type="EMBL" id="PSB15610.1"/>
    </source>
</evidence>
<dbReference type="GO" id="GO:0005886">
    <property type="term" value="C:plasma membrane"/>
    <property type="evidence" value="ECO:0007669"/>
    <property type="project" value="UniProtKB-SubCell"/>
</dbReference>
<keyword evidence="7" id="KW-0813">Transport</keyword>
<keyword evidence="6" id="KW-0106">Calcium</keyword>
<evidence type="ECO:0000313" key="11">
    <source>
        <dbReference type="Proteomes" id="UP000238634"/>
    </source>
</evidence>
<evidence type="ECO:0000256" key="5">
    <source>
        <dbReference type="ARBA" id="ARBA00022737"/>
    </source>
</evidence>
<evidence type="ECO:0000256" key="6">
    <source>
        <dbReference type="ARBA" id="ARBA00022837"/>
    </source>
</evidence>
<dbReference type="InterPro" id="IPR038081">
    <property type="entry name" value="CalX-like_sf"/>
</dbReference>
<keyword evidence="11" id="KW-1185">Reference proteome</keyword>
<keyword evidence="4" id="KW-0732">Signal</keyword>
<proteinExistence type="inferred from homology"/>
<dbReference type="SUPFAM" id="SSF141072">
    <property type="entry name" value="CalX-like"/>
    <property type="match status" value="3"/>
</dbReference>
<evidence type="ECO:0000256" key="3">
    <source>
        <dbReference type="ARBA" id="ARBA00022475"/>
    </source>
</evidence>
<keyword evidence="3" id="KW-1003">Cell membrane</keyword>
<dbReference type="SUPFAM" id="SSF75011">
    <property type="entry name" value="3-carboxy-cis,cis-mucoante lactonizing enzyme"/>
    <property type="match status" value="1"/>
</dbReference>
<dbReference type="RefSeq" id="WP_106254176.1">
    <property type="nucleotide sequence ID" value="NZ_PVWG01000057.1"/>
</dbReference>
<evidence type="ECO:0000256" key="4">
    <source>
        <dbReference type="ARBA" id="ARBA00022729"/>
    </source>
</evidence>
<reference evidence="10 11" key="2">
    <citation type="submission" date="2018-03" db="EMBL/GenBank/DDBJ databases">
        <title>The ancient ancestry and fast evolution of plastids.</title>
        <authorList>
            <person name="Moore K.R."/>
            <person name="Magnabosco C."/>
            <person name="Momper L."/>
            <person name="Gold D.A."/>
            <person name="Bosak T."/>
            <person name="Fournier G.P."/>
        </authorList>
    </citation>
    <scope>NUCLEOTIDE SEQUENCE [LARGE SCALE GENOMIC DNA]</scope>
    <source>
        <strain evidence="10 11">ULC007</strain>
    </source>
</reference>
<dbReference type="GO" id="GO:0030001">
    <property type="term" value="P:metal ion transport"/>
    <property type="evidence" value="ECO:0007669"/>
    <property type="project" value="TreeGrafter"/>
</dbReference>
<keyword evidence="5" id="KW-0677">Repeat</keyword>
<feature type="domain" description="Calx-beta" evidence="9">
    <location>
        <begin position="272"/>
        <end position="372"/>
    </location>
</feature>
<name>A0A2T1D548_9CYAN</name>
<dbReference type="PANTHER" id="PTHR11878">
    <property type="entry name" value="SODIUM/CALCIUM EXCHANGER"/>
    <property type="match status" value="1"/>
</dbReference>
<comment type="similarity">
    <text evidence="2">Belongs to the YjiK family.</text>
</comment>
<dbReference type="EMBL" id="PVWG01000057">
    <property type="protein sequence ID" value="PSB15610.1"/>
    <property type="molecule type" value="Genomic_DNA"/>
</dbReference>
<dbReference type="Pfam" id="PF03160">
    <property type="entry name" value="Calx-beta"/>
    <property type="match status" value="3"/>
</dbReference>
<dbReference type="Pfam" id="PF06977">
    <property type="entry name" value="SdiA-regulated"/>
    <property type="match status" value="1"/>
</dbReference>
<dbReference type="InterPro" id="IPR051171">
    <property type="entry name" value="CaCA"/>
</dbReference>
<sequence length="899" mass="91827">MPLSSQTFTTASLVRITDTSQWSTASPDPDGVTYNPDTGMLMISDSEVEETTGATFTGKNVYNVSLSGVLQSTLTTIGFSNEPTGISYNSINKHLYFSDDDKLKIWDVNPGADGKFNTSDDSRTWFDVSSFNGPHTDAEDVVFDPNRGTLFIIDGFNTEVYEVTTTGTLLNHFDTAVFGLNDPEGITVGPNGNLFIVGNPFGMGNEVFQITPTGSLVGTIDISAANPYKPAGLTFAPSSDNLNGYSLYIVDRGVDNVAPTLYENDGRLYEFAFATTSPPPPGILAFGTPTFSVNEDGTAISSVQVTRTGGSNGAVSAVVNLTNGTATAPGDYTNSPITVSFANGDSATKTITIPIINDLLVESNETINLSLGSATNGATIGSQNTAVLTIIDNDAPVGTLAFSTPTFSVNEDGTAISSVQVTRTGGSNGAVSAVVNLTNGTATAPGDYTNSPITVSFANGDSATKTITIPIINDLLVESNETINLSLGSATNGATIGSQNTAVLTIIDNDAPVGTLAFSTPTFSVNEDGTAISSVQVTRTGGSNGAVSAVVNLTNGTATAPGDYTNSPITVSFANGDSATKTITIPIINDSLVESNETINLSLGSATNGAIIGSQNTAVLTIVDNDVVAPQATIHYISTASNGATSGSGTVGGISFKDEDILAYNESTSTWSKYFKGANVGLGGTPNVRDFHINADGSILLSVNQDVTLPGAGTVTGVDIVKFTPTAIGEATAGSFSLYFKGANVGLDTTGEELDSLAIAPDGRIIVSTKGSFSAGGLTASNRDLLAFTPTSLGTTTAGSWSLYFKGSNVGLVDATENIDAAWVDNSGKIALSTTGAYTVPSGSTSSLSGVGSDVLSFTPSNPTSLGAATSGVFAASWSAAGSGLPSTIGIDGYSRRSV</sequence>
<dbReference type="AlphaFoldDB" id="A0A2T1D548"/>
<feature type="domain" description="Calx-beta" evidence="9">
    <location>
        <begin position="386"/>
        <end position="488"/>
    </location>
</feature>
<evidence type="ECO:0000256" key="7">
    <source>
        <dbReference type="ARBA" id="ARBA00023065"/>
    </source>
</evidence>
<evidence type="ECO:0000256" key="1">
    <source>
        <dbReference type="ARBA" id="ARBA00004236"/>
    </source>
</evidence>
<dbReference type="SMART" id="SM00237">
    <property type="entry name" value="Calx_beta"/>
    <property type="match status" value="3"/>
</dbReference>
<comment type="subcellular location">
    <subcellularLocation>
        <location evidence="1">Cell membrane</location>
    </subcellularLocation>
</comment>
<evidence type="ECO:0000256" key="8">
    <source>
        <dbReference type="ARBA" id="ARBA00023136"/>
    </source>
</evidence>
<evidence type="ECO:0000259" key="9">
    <source>
        <dbReference type="SMART" id="SM00237"/>
    </source>
</evidence>
<reference evidence="10 11" key="1">
    <citation type="submission" date="2018-02" db="EMBL/GenBank/DDBJ databases">
        <authorList>
            <person name="Cohen D.B."/>
            <person name="Kent A.D."/>
        </authorList>
    </citation>
    <scope>NUCLEOTIDE SEQUENCE [LARGE SCALE GENOMIC DNA]</scope>
    <source>
        <strain evidence="10 11">ULC007</strain>
    </source>
</reference>
<keyword evidence="7" id="KW-0406">Ion transport</keyword>
<protein>
    <recommendedName>
        <fullName evidence="9">Calx-beta domain-containing protein</fullName>
    </recommendedName>
</protein>